<dbReference type="AlphaFoldDB" id="A0A8K0GJ45"/>
<organism evidence="3 4">
    <name type="scientific">Rhamnella rubrinervis</name>
    <dbReference type="NCBI Taxonomy" id="2594499"/>
    <lineage>
        <taxon>Eukaryota</taxon>
        <taxon>Viridiplantae</taxon>
        <taxon>Streptophyta</taxon>
        <taxon>Embryophyta</taxon>
        <taxon>Tracheophyta</taxon>
        <taxon>Spermatophyta</taxon>
        <taxon>Magnoliopsida</taxon>
        <taxon>eudicotyledons</taxon>
        <taxon>Gunneridae</taxon>
        <taxon>Pentapetalae</taxon>
        <taxon>rosids</taxon>
        <taxon>fabids</taxon>
        <taxon>Rosales</taxon>
        <taxon>Rhamnaceae</taxon>
        <taxon>rhamnoid group</taxon>
        <taxon>Rhamneae</taxon>
        <taxon>Rhamnella</taxon>
    </lineage>
</organism>
<dbReference type="GO" id="GO:0010088">
    <property type="term" value="P:phloem development"/>
    <property type="evidence" value="ECO:0007669"/>
    <property type="project" value="InterPro"/>
</dbReference>
<feature type="domain" description="Sieve element occlusion N-terminal" evidence="1">
    <location>
        <begin position="170"/>
        <end position="219"/>
    </location>
</feature>
<dbReference type="PANTHER" id="PTHR33232:SF11">
    <property type="entry name" value="PROTEIN SIEVE ELEMENT OCCLUSION C"/>
    <property type="match status" value="1"/>
</dbReference>
<dbReference type="Pfam" id="PF14577">
    <property type="entry name" value="SEO_C"/>
    <property type="match status" value="1"/>
</dbReference>
<evidence type="ECO:0008006" key="5">
    <source>
        <dbReference type="Google" id="ProtNLM"/>
    </source>
</evidence>
<evidence type="ECO:0000313" key="4">
    <source>
        <dbReference type="Proteomes" id="UP000796880"/>
    </source>
</evidence>
<comment type="caution">
    <text evidence="3">The sequence shown here is derived from an EMBL/GenBank/DDBJ whole genome shotgun (WGS) entry which is preliminary data.</text>
</comment>
<proteinExistence type="predicted"/>
<reference evidence="3" key="1">
    <citation type="submission" date="2020-03" db="EMBL/GenBank/DDBJ databases">
        <title>A high-quality chromosome-level genome assembly of a woody plant with both climbing and erect habits, Rhamnella rubrinervis.</title>
        <authorList>
            <person name="Lu Z."/>
            <person name="Yang Y."/>
            <person name="Zhu X."/>
            <person name="Sun Y."/>
        </authorList>
    </citation>
    <scope>NUCLEOTIDE SEQUENCE</scope>
    <source>
        <strain evidence="3">BYM</strain>
        <tissue evidence="3">Leaf</tissue>
    </source>
</reference>
<dbReference type="EMBL" id="VOIH02000012">
    <property type="protein sequence ID" value="KAF3431157.1"/>
    <property type="molecule type" value="Genomic_DNA"/>
</dbReference>
<dbReference type="InterPro" id="IPR027944">
    <property type="entry name" value="SEO_C"/>
</dbReference>
<evidence type="ECO:0000259" key="1">
    <source>
        <dbReference type="Pfam" id="PF14576"/>
    </source>
</evidence>
<evidence type="ECO:0000313" key="3">
    <source>
        <dbReference type="EMBL" id="KAF3431157.1"/>
    </source>
</evidence>
<gene>
    <name evidence="3" type="ORF">FNV43_RR25887</name>
</gene>
<protein>
    <recommendedName>
        <fullName evidence="5">Protein SIEVE ELEMENT OCCLUSION C</fullName>
    </recommendedName>
</protein>
<dbReference type="Pfam" id="PF14576">
    <property type="entry name" value="SEO_N"/>
    <property type="match status" value="2"/>
</dbReference>
<dbReference type="PANTHER" id="PTHR33232">
    <property type="entry name" value="PROTEIN SIEVE ELEMENT OCCLUSION B-LIKE"/>
    <property type="match status" value="1"/>
</dbReference>
<accession>A0A8K0GJ45</accession>
<name>A0A8K0GJ45_9ROSA</name>
<evidence type="ECO:0000259" key="2">
    <source>
        <dbReference type="Pfam" id="PF14577"/>
    </source>
</evidence>
<dbReference type="InterPro" id="IPR027942">
    <property type="entry name" value="SEO_N"/>
</dbReference>
<feature type="domain" description="Sieve element occlusion C-terminal" evidence="2">
    <location>
        <begin position="384"/>
        <end position="615"/>
    </location>
</feature>
<dbReference type="OrthoDB" id="1670392at2759"/>
<dbReference type="InterPro" id="IPR039299">
    <property type="entry name" value="SEOA"/>
</dbReference>
<dbReference type="Proteomes" id="UP000796880">
    <property type="component" value="Unassembled WGS sequence"/>
</dbReference>
<feature type="domain" description="Sieve element occlusion N-terminal" evidence="1">
    <location>
        <begin position="97"/>
        <end position="169"/>
    </location>
</feature>
<keyword evidence="4" id="KW-1185">Reference proteome</keyword>
<sequence>MSFLGNDPSSLQYSISSSLQDFLVKKLLVSHDPDGRRLDSELLLRQMENVMLYSTASQAQVPDQHFYPNAKSEVSNIEVVGSDEPLGYTIGKISCQQLCPGNSLAVSVAMFKELPGDLTTLLVKPQYKALNSLIKIMVDLTKIIIEYESLPLSQVKLEDETRTMTKYQIYSTILSTWELSSLANRLRSMYSPIKRQVVKCHQQTDTKLYEKLLNIFKETNVENHQALSMLFALRDDFPLLDCPSQAKFGVHKLRNMVVVLLISKPELLPIDESLFLIQQTYDHPHHKIFQESYKLVWVPIPASNLWTDAEMTSFKFLSHSLPWYTMRQPRFLNSVVVKFIKQVWNYKDDEPVMVVLDPQGNVTNLNAMDMVYIWGAKAYPFSDSREIELWQEEKWRLQLLVGEIDHLLTNWVEEGGYICIYGSHNIDWILEFNAKMKEIKEASAVELEMVYTGNRNLENKQVRDIVAMDKEGKLRTPLSLTQMGFFWIRLECIRRSKLKLGNSVDTDQILREVSALLDMDDSDKDWVVMGRGKSMEIVRLETNKLMECLNTFPAWIGNVAKLGLLGALRHVVEPPIVAEPCGHFDIIRPFIEEGMEEMAVCEKCKHPMKKFVMYK</sequence>